<feature type="domain" description="MoaB/Mog" evidence="1">
    <location>
        <begin position="4"/>
        <end position="176"/>
    </location>
</feature>
<dbReference type="Gene3D" id="3.40.980.10">
    <property type="entry name" value="MoaB/Mog-like domain"/>
    <property type="match status" value="1"/>
</dbReference>
<accession>A0AAE3FWT9</accession>
<dbReference type="Proteomes" id="UP001203207">
    <property type="component" value="Unassembled WGS sequence"/>
</dbReference>
<dbReference type="RefSeq" id="WP_174654392.1">
    <property type="nucleotide sequence ID" value="NZ_JAKRVX010000002.1"/>
</dbReference>
<reference evidence="2" key="1">
    <citation type="journal article" date="2022" name="Syst. Appl. Microbiol.">
        <title>Natronocalculus amylovorans gen. nov., sp. nov., and Natranaeroarchaeum aerophilus sp. nov., dominant culturable amylolytic natronoarchaea from hypersaline soda lakes in southwestern Siberia.</title>
        <authorList>
            <person name="Sorokin D.Y."/>
            <person name="Elcheninov A.G."/>
            <person name="Khizhniak T.V."/>
            <person name="Koenen M."/>
            <person name="Bale N.J."/>
            <person name="Damste J.S.S."/>
            <person name="Kublanov I.V."/>
        </authorList>
    </citation>
    <scope>NUCLEOTIDE SEQUENCE</scope>
    <source>
        <strain evidence="2">AArc-St2</strain>
    </source>
</reference>
<organism evidence="2 3">
    <name type="scientific">Natronocalculus amylovorans</name>
    <dbReference type="NCBI Taxonomy" id="2917812"/>
    <lineage>
        <taxon>Archaea</taxon>
        <taxon>Methanobacteriati</taxon>
        <taxon>Methanobacteriota</taxon>
        <taxon>Stenosarchaea group</taxon>
        <taxon>Halobacteria</taxon>
        <taxon>Halobacteriales</taxon>
        <taxon>Haloferacaceae</taxon>
        <taxon>Natronocalculus</taxon>
    </lineage>
</organism>
<dbReference type="InterPro" id="IPR050101">
    <property type="entry name" value="CinA"/>
</dbReference>
<reference evidence="2" key="2">
    <citation type="submission" date="2022-02" db="EMBL/GenBank/DDBJ databases">
        <authorList>
            <person name="Elcheninov A.G."/>
            <person name="Sorokin D.Y."/>
            <person name="Kublanov I.V."/>
        </authorList>
    </citation>
    <scope>NUCLEOTIDE SEQUENCE</scope>
    <source>
        <strain evidence="2">AArc-St2</strain>
    </source>
</reference>
<dbReference type="SUPFAM" id="SSF53218">
    <property type="entry name" value="Molybdenum cofactor biosynthesis proteins"/>
    <property type="match status" value="1"/>
</dbReference>
<proteinExistence type="predicted"/>
<gene>
    <name evidence="2" type="ORF">AArcSt2_05495</name>
</gene>
<keyword evidence="3" id="KW-1185">Reference proteome</keyword>
<evidence type="ECO:0000259" key="1">
    <source>
        <dbReference type="SMART" id="SM00852"/>
    </source>
</evidence>
<protein>
    <submittedName>
        <fullName evidence="2">Molybdopterin-binding protein</fullName>
    </submittedName>
</protein>
<evidence type="ECO:0000313" key="3">
    <source>
        <dbReference type="Proteomes" id="UP001203207"/>
    </source>
</evidence>
<sequence length="254" mass="27481">MDVALLTIGDELLSGDTENTNASWLARQLTARGATVQRILVVPDEQQLIADTIREWSSTFDAVITTGGLGGTHDDITMEAVAGAFGQSVDVNDAAREDVLETMAQYRADHPELVETYDLRVDPDAQASIPAGAEPLLNEVGLSPGCILETVFVLPGIPDEMRAMFDQIADQFGGDRITETLYTPVPEGAMGETFAELHERFEIVAGSYPARRPAPNRIKLVGTDKQTVVDATAWLADRIETVAEPPQTDDVEVK</sequence>
<dbReference type="InterPro" id="IPR001453">
    <property type="entry name" value="MoaB/Mog_dom"/>
</dbReference>
<dbReference type="AlphaFoldDB" id="A0AAE3FWT9"/>
<dbReference type="CDD" id="cd00885">
    <property type="entry name" value="cinA"/>
    <property type="match status" value="1"/>
</dbReference>
<evidence type="ECO:0000313" key="2">
    <source>
        <dbReference type="EMBL" id="MCL9816395.1"/>
    </source>
</evidence>
<dbReference type="NCBIfam" id="TIGR00177">
    <property type="entry name" value="molyb_syn"/>
    <property type="match status" value="1"/>
</dbReference>
<dbReference type="PANTHER" id="PTHR13939:SF0">
    <property type="entry name" value="NMN AMIDOHYDROLASE-LIKE PROTEIN YFAY"/>
    <property type="match status" value="1"/>
</dbReference>
<dbReference type="EMBL" id="JAKRVX010000002">
    <property type="protein sequence ID" value="MCL9816395.1"/>
    <property type="molecule type" value="Genomic_DNA"/>
</dbReference>
<dbReference type="InterPro" id="IPR036425">
    <property type="entry name" value="MoaB/Mog-like_dom_sf"/>
</dbReference>
<dbReference type="PANTHER" id="PTHR13939">
    <property type="entry name" value="NICOTINAMIDE-NUCLEOTIDE AMIDOHYDROLASE PNCC"/>
    <property type="match status" value="1"/>
</dbReference>
<dbReference type="Pfam" id="PF00994">
    <property type="entry name" value="MoCF_biosynth"/>
    <property type="match status" value="1"/>
</dbReference>
<comment type="caution">
    <text evidence="2">The sequence shown here is derived from an EMBL/GenBank/DDBJ whole genome shotgun (WGS) entry which is preliminary data.</text>
</comment>
<dbReference type="SMART" id="SM00852">
    <property type="entry name" value="MoCF_biosynth"/>
    <property type="match status" value="1"/>
</dbReference>
<name>A0AAE3FWT9_9EURY</name>